<dbReference type="Pfam" id="PF17820">
    <property type="entry name" value="PDZ_6"/>
    <property type="match status" value="1"/>
</dbReference>
<dbReference type="GO" id="GO:0007165">
    <property type="term" value="P:signal transduction"/>
    <property type="evidence" value="ECO:0007669"/>
    <property type="project" value="TreeGrafter"/>
</dbReference>
<evidence type="ECO:0000256" key="3">
    <source>
        <dbReference type="ARBA" id="ARBA00022801"/>
    </source>
</evidence>
<organism evidence="8 9">
    <name type="scientific">Draconibacterium aestuarii</name>
    <dbReference type="NCBI Taxonomy" id="2998507"/>
    <lineage>
        <taxon>Bacteria</taxon>
        <taxon>Pseudomonadati</taxon>
        <taxon>Bacteroidota</taxon>
        <taxon>Bacteroidia</taxon>
        <taxon>Marinilabiliales</taxon>
        <taxon>Prolixibacteraceae</taxon>
        <taxon>Draconibacterium</taxon>
    </lineage>
</organism>
<keyword evidence="9" id="KW-1185">Reference proteome</keyword>
<dbReference type="InterPro" id="IPR041489">
    <property type="entry name" value="PDZ_6"/>
</dbReference>
<dbReference type="GO" id="GO:0008236">
    <property type="term" value="F:serine-type peptidase activity"/>
    <property type="evidence" value="ECO:0007669"/>
    <property type="project" value="UniProtKB-KW"/>
</dbReference>
<dbReference type="Gene3D" id="3.90.226.10">
    <property type="entry name" value="2-enoyl-CoA Hydratase, Chain A, domain 1"/>
    <property type="match status" value="1"/>
</dbReference>
<keyword evidence="4 5" id="KW-0720">Serine protease</keyword>
<dbReference type="SUPFAM" id="SSF50156">
    <property type="entry name" value="PDZ domain-like"/>
    <property type="match status" value="1"/>
</dbReference>
<dbReference type="GO" id="GO:0004175">
    <property type="term" value="F:endopeptidase activity"/>
    <property type="evidence" value="ECO:0007669"/>
    <property type="project" value="TreeGrafter"/>
</dbReference>
<evidence type="ECO:0000256" key="1">
    <source>
        <dbReference type="ARBA" id="ARBA00009179"/>
    </source>
</evidence>
<evidence type="ECO:0000256" key="6">
    <source>
        <dbReference type="SAM" id="Phobius"/>
    </source>
</evidence>
<dbReference type="CDD" id="cd07560">
    <property type="entry name" value="Peptidase_S41_CPP"/>
    <property type="match status" value="1"/>
</dbReference>
<dbReference type="InterPro" id="IPR036034">
    <property type="entry name" value="PDZ_sf"/>
</dbReference>
<dbReference type="RefSeq" id="WP_343333390.1">
    <property type="nucleotide sequence ID" value="NZ_JAPOHD010000027.1"/>
</dbReference>
<comment type="caution">
    <text evidence="8">The sequence shown here is derived from an EMBL/GenBank/DDBJ whole genome shotgun (WGS) entry which is preliminary data.</text>
</comment>
<dbReference type="Pfam" id="PF03572">
    <property type="entry name" value="Peptidase_S41"/>
    <property type="match status" value="1"/>
</dbReference>
<evidence type="ECO:0000256" key="5">
    <source>
        <dbReference type="RuleBase" id="RU004404"/>
    </source>
</evidence>
<dbReference type="SMART" id="SM00245">
    <property type="entry name" value="TSPc"/>
    <property type="match status" value="1"/>
</dbReference>
<dbReference type="InterPro" id="IPR029045">
    <property type="entry name" value="ClpP/crotonase-like_dom_sf"/>
</dbReference>
<sequence>MMKRRIWIGITIVAVVGITFFSFTRDQKNFEVAKNLDIYHTLFRELNMFYVDEVNPNKLVKTSIDQMLESLDPYTNYISEDEMEDFRFMTTGEYAGIGALISKQNDKIVIAEPYEGFPAQKSGIKAGDQILEVSGKETKDMSTEDVSNLLKGPAHKPVKIKLQRLGIKKPFAIDVIREKISINAVPYYGMLDNKTAYIRLSQFTANCSQDVQKAYLDLKENNPESLVLDLRGNPGGLLMEAVKIVNFFVPQGEEIVSTRGKVKQWDQVYKATAAPMDTIIKLAVLVNRGSASASEIVAGAIQDLDRGVVVGSRTFGKGLVQTTRDLSYNTKLKVTTAKYYIPSGRCIQALDYSHRNEDGSVGHVPDSLISEFTTKKGRKVYDGGGVVPDIKIDVDKLSTLSIELVTRFMIFDFATKYSSENESIPQPEEFKVTDDIYNQFTDFVKGSDFKYESQSQDDFDKLMETAKREKYFGIAEAEFEALKAKLEPNLNKDLREFKSEVSEMLKDEIVTRYYYQKGAIRSSINDDKGIKIAIEELNSETAYNSYFEPGKVIASIRPPRAIGQYYEVESVVAN</sequence>
<feature type="transmembrane region" description="Helical" evidence="6">
    <location>
        <begin position="6"/>
        <end position="24"/>
    </location>
</feature>
<keyword evidence="6" id="KW-0812">Transmembrane</keyword>
<dbReference type="InterPro" id="IPR005151">
    <property type="entry name" value="Tail-specific_protease"/>
</dbReference>
<feature type="domain" description="PDZ" evidence="7">
    <location>
        <begin position="92"/>
        <end position="151"/>
    </location>
</feature>
<proteinExistence type="inferred from homology"/>
<dbReference type="AlphaFoldDB" id="A0A9X3F5N9"/>
<gene>
    <name evidence="8" type="ORF">OU798_11930</name>
</gene>
<accession>A0A9X3F5N9</accession>
<dbReference type="PANTHER" id="PTHR32060">
    <property type="entry name" value="TAIL-SPECIFIC PROTEASE"/>
    <property type="match status" value="1"/>
</dbReference>
<dbReference type="Proteomes" id="UP001145087">
    <property type="component" value="Unassembled WGS sequence"/>
</dbReference>
<dbReference type="SMART" id="SM00228">
    <property type="entry name" value="PDZ"/>
    <property type="match status" value="1"/>
</dbReference>
<protein>
    <submittedName>
        <fullName evidence="8">S41 family peptidase</fullName>
    </submittedName>
</protein>
<dbReference type="PANTHER" id="PTHR32060:SF30">
    <property type="entry name" value="CARBOXY-TERMINAL PROCESSING PROTEASE CTPA"/>
    <property type="match status" value="1"/>
</dbReference>
<dbReference type="Gene3D" id="2.30.42.10">
    <property type="match status" value="1"/>
</dbReference>
<dbReference type="NCBIfam" id="TIGR00225">
    <property type="entry name" value="prc"/>
    <property type="match status" value="1"/>
</dbReference>
<evidence type="ECO:0000256" key="2">
    <source>
        <dbReference type="ARBA" id="ARBA00022670"/>
    </source>
</evidence>
<name>A0A9X3F5N9_9BACT</name>
<keyword evidence="2 5" id="KW-0645">Protease</keyword>
<evidence type="ECO:0000313" key="8">
    <source>
        <dbReference type="EMBL" id="MCY1721056.1"/>
    </source>
</evidence>
<dbReference type="Gene3D" id="3.30.750.44">
    <property type="match status" value="1"/>
</dbReference>
<dbReference type="InterPro" id="IPR001478">
    <property type="entry name" value="PDZ"/>
</dbReference>
<dbReference type="SUPFAM" id="SSF52096">
    <property type="entry name" value="ClpP/crotonase"/>
    <property type="match status" value="1"/>
</dbReference>
<dbReference type="CDD" id="cd06782">
    <property type="entry name" value="cpPDZ_CPP-like"/>
    <property type="match status" value="1"/>
</dbReference>
<dbReference type="EMBL" id="JAPOHD010000027">
    <property type="protein sequence ID" value="MCY1721056.1"/>
    <property type="molecule type" value="Genomic_DNA"/>
</dbReference>
<dbReference type="FunFam" id="2.30.42.10:FF:000063">
    <property type="entry name" value="Peptidase, S41 family"/>
    <property type="match status" value="1"/>
</dbReference>
<keyword evidence="6" id="KW-1133">Transmembrane helix</keyword>
<reference evidence="8" key="1">
    <citation type="submission" date="2022-11" db="EMBL/GenBank/DDBJ databases">
        <title>Marilongibacter aestuarii gen. nov., sp. nov., isolated from tidal flat sediment.</title>
        <authorList>
            <person name="Jiayan W."/>
        </authorList>
    </citation>
    <scope>NUCLEOTIDE SEQUENCE</scope>
    <source>
        <strain evidence="8">Z1-6</strain>
    </source>
</reference>
<comment type="similarity">
    <text evidence="1 5">Belongs to the peptidase S41A family.</text>
</comment>
<dbReference type="InterPro" id="IPR004447">
    <property type="entry name" value="Peptidase_S41A"/>
</dbReference>
<evidence type="ECO:0000256" key="4">
    <source>
        <dbReference type="ARBA" id="ARBA00022825"/>
    </source>
</evidence>
<dbReference type="GO" id="GO:0030288">
    <property type="term" value="C:outer membrane-bounded periplasmic space"/>
    <property type="evidence" value="ECO:0007669"/>
    <property type="project" value="TreeGrafter"/>
</dbReference>
<keyword evidence="3 5" id="KW-0378">Hydrolase</keyword>
<evidence type="ECO:0000313" key="9">
    <source>
        <dbReference type="Proteomes" id="UP001145087"/>
    </source>
</evidence>
<dbReference type="PROSITE" id="PS50106">
    <property type="entry name" value="PDZ"/>
    <property type="match status" value="1"/>
</dbReference>
<keyword evidence="6" id="KW-0472">Membrane</keyword>
<evidence type="ECO:0000259" key="7">
    <source>
        <dbReference type="PROSITE" id="PS50106"/>
    </source>
</evidence>
<dbReference type="GO" id="GO:0006508">
    <property type="term" value="P:proteolysis"/>
    <property type="evidence" value="ECO:0007669"/>
    <property type="project" value="UniProtKB-KW"/>
</dbReference>